<keyword evidence="3" id="KW-1185">Reference proteome</keyword>
<evidence type="ECO:0000259" key="1">
    <source>
        <dbReference type="Pfam" id="PF20579"/>
    </source>
</evidence>
<evidence type="ECO:0000313" key="2">
    <source>
        <dbReference type="EMBL" id="PSJ39209.1"/>
    </source>
</evidence>
<reference evidence="2 3" key="1">
    <citation type="submission" date="2018-03" db="EMBL/GenBank/DDBJ databases">
        <title>The draft genome of Zobellella sp. 59N8.</title>
        <authorList>
            <person name="Liu L."/>
            <person name="Li L."/>
            <person name="Zhang X."/>
            <person name="Liang L."/>
            <person name="Wang T."/>
        </authorList>
    </citation>
    <scope>NUCLEOTIDE SEQUENCE [LARGE SCALE GENOMIC DNA]</scope>
    <source>
        <strain evidence="2 3">59N8</strain>
    </source>
</reference>
<dbReference type="RefSeq" id="WP_158260124.1">
    <property type="nucleotide sequence ID" value="NZ_PXYG01000029.1"/>
</dbReference>
<dbReference type="OrthoDB" id="8481600at2"/>
<dbReference type="InterPro" id="IPR046779">
    <property type="entry name" value="LapA_adhesin_dom"/>
</dbReference>
<feature type="domain" description="LapA adhesin" evidence="1">
    <location>
        <begin position="1"/>
        <end position="83"/>
    </location>
</feature>
<organism evidence="2 3">
    <name type="scientific">Zobellella endophytica</name>
    <dbReference type="NCBI Taxonomy" id="2116700"/>
    <lineage>
        <taxon>Bacteria</taxon>
        <taxon>Pseudomonadati</taxon>
        <taxon>Pseudomonadota</taxon>
        <taxon>Gammaproteobacteria</taxon>
        <taxon>Aeromonadales</taxon>
        <taxon>Aeromonadaceae</taxon>
        <taxon>Zobellella</taxon>
    </lineage>
</organism>
<comment type="caution">
    <text evidence="2">The sequence shown here is derived from an EMBL/GenBank/DDBJ whole genome shotgun (WGS) entry which is preliminary data.</text>
</comment>
<dbReference type="Proteomes" id="UP000240243">
    <property type="component" value="Unassembled WGS sequence"/>
</dbReference>
<accession>A0A2P7QML0</accession>
<evidence type="ECO:0000313" key="3">
    <source>
        <dbReference type="Proteomes" id="UP000240243"/>
    </source>
</evidence>
<dbReference type="EMBL" id="PXYG01000029">
    <property type="protein sequence ID" value="PSJ39209.1"/>
    <property type="molecule type" value="Genomic_DNA"/>
</dbReference>
<gene>
    <name evidence="2" type="ORF">C7H85_19285</name>
</gene>
<name>A0A2P7QML0_9GAMM</name>
<feature type="non-terminal residue" evidence="2">
    <location>
        <position position="1"/>
    </location>
</feature>
<proteinExistence type="predicted"/>
<dbReference type="Pfam" id="PF20579">
    <property type="entry name" value="LapA"/>
    <property type="match status" value="1"/>
</dbReference>
<sequence length="159" mass="16088">EGTAITVTARVDQAPASDVRLTLSNGEIITIAAGETEGSVSFVAREEDQLVQGSTGLSLSISGATGGNYEDLNTEGALNIQILDNDGVTLTVADAGRVEEGAVATFAIRLDKAVDNTTTLRFSLGGDIAADDVGTPTVTINGAAVAVTDLGDGRYSVSV</sequence>
<feature type="non-terminal residue" evidence="2">
    <location>
        <position position="159"/>
    </location>
</feature>
<protein>
    <recommendedName>
        <fullName evidence="1">LapA adhesin domain-containing protein</fullName>
    </recommendedName>
</protein>
<dbReference type="AlphaFoldDB" id="A0A2P7QML0"/>